<organism evidence="2">
    <name type="scientific">Arundo donax</name>
    <name type="common">Giant reed</name>
    <name type="synonym">Donax arundinaceus</name>
    <dbReference type="NCBI Taxonomy" id="35708"/>
    <lineage>
        <taxon>Eukaryota</taxon>
        <taxon>Viridiplantae</taxon>
        <taxon>Streptophyta</taxon>
        <taxon>Embryophyta</taxon>
        <taxon>Tracheophyta</taxon>
        <taxon>Spermatophyta</taxon>
        <taxon>Magnoliopsida</taxon>
        <taxon>Liliopsida</taxon>
        <taxon>Poales</taxon>
        <taxon>Poaceae</taxon>
        <taxon>PACMAD clade</taxon>
        <taxon>Arundinoideae</taxon>
        <taxon>Arundineae</taxon>
        <taxon>Arundo</taxon>
    </lineage>
</organism>
<evidence type="ECO:0000313" key="2">
    <source>
        <dbReference type="EMBL" id="JAD31725.1"/>
    </source>
</evidence>
<dbReference type="AlphaFoldDB" id="A0A0A8Z4P8"/>
<feature type="compositionally biased region" description="Polar residues" evidence="1">
    <location>
        <begin position="17"/>
        <end position="27"/>
    </location>
</feature>
<evidence type="ECO:0000256" key="1">
    <source>
        <dbReference type="SAM" id="MobiDB-lite"/>
    </source>
</evidence>
<reference evidence="2" key="1">
    <citation type="submission" date="2014-09" db="EMBL/GenBank/DDBJ databases">
        <authorList>
            <person name="Magalhaes I.L.F."/>
            <person name="Oliveira U."/>
            <person name="Santos F.R."/>
            <person name="Vidigal T.H.D.A."/>
            <person name="Brescovit A.D."/>
            <person name="Santos A.J."/>
        </authorList>
    </citation>
    <scope>NUCLEOTIDE SEQUENCE</scope>
    <source>
        <tissue evidence="2">Shoot tissue taken approximately 20 cm above the soil surface</tissue>
    </source>
</reference>
<accession>A0A0A8Z4P8</accession>
<name>A0A0A8Z4P8_ARUDO</name>
<reference evidence="2" key="2">
    <citation type="journal article" date="2015" name="Data Brief">
        <title>Shoot transcriptome of the giant reed, Arundo donax.</title>
        <authorList>
            <person name="Barrero R.A."/>
            <person name="Guerrero F.D."/>
            <person name="Moolhuijzen P."/>
            <person name="Goolsby J.A."/>
            <person name="Tidwell J."/>
            <person name="Bellgard S.E."/>
            <person name="Bellgard M.I."/>
        </authorList>
    </citation>
    <scope>NUCLEOTIDE SEQUENCE</scope>
    <source>
        <tissue evidence="2">Shoot tissue taken approximately 20 cm above the soil surface</tissue>
    </source>
</reference>
<sequence>MPIDMNPVGITTHCGEGSQTTVQLSGG</sequence>
<proteinExistence type="predicted"/>
<protein>
    <submittedName>
        <fullName evidence="2">Uncharacterized protein</fullName>
    </submittedName>
</protein>
<dbReference type="EMBL" id="GBRH01266170">
    <property type="protein sequence ID" value="JAD31725.1"/>
    <property type="molecule type" value="Transcribed_RNA"/>
</dbReference>
<feature type="region of interest" description="Disordered" evidence="1">
    <location>
        <begin position="1"/>
        <end position="27"/>
    </location>
</feature>